<reference evidence="8 9" key="1">
    <citation type="submission" date="2024-05" db="EMBL/GenBank/DDBJ databases">
        <title>Roseateles sp. DJS-2-20 16S ribosomal RNA gene Genome sequencing and assembly.</title>
        <authorList>
            <person name="Woo H."/>
        </authorList>
    </citation>
    <scope>NUCLEOTIDE SEQUENCE [LARGE SCALE GENOMIC DNA]</scope>
    <source>
        <strain evidence="8 9">DJS-2-20</strain>
    </source>
</reference>
<dbReference type="PROSITE" id="PS50110">
    <property type="entry name" value="RESPONSE_REGULATORY"/>
    <property type="match status" value="1"/>
</dbReference>
<dbReference type="Gene3D" id="3.40.50.2300">
    <property type="match status" value="1"/>
</dbReference>
<evidence type="ECO:0000256" key="4">
    <source>
        <dbReference type="ARBA" id="ARBA00023163"/>
    </source>
</evidence>
<dbReference type="RefSeq" id="WP_347703462.1">
    <property type="nucleotide sequence ID" value="NZ_JBDPZD010000001.1"/>
</dbReference>
<dbReference type="SMART" id="SM00448">
    <property type="entry name" value="REC"/>
    <property type="match status" value="1"/>
</dbReference>
<dbReference type="InterPro" id="IPR016032">
    <property type="entry name" value="Sig_transdc_resp-reg_C-effctor"/>
</dbReference>
<dbReference type="InterPro" id="IPR000792">
    <property type="entry name" value="Tscrpt_reg_LuxR_C"/>
</dbReference>
<accession>A0ABV0FXJ5</accession>
<keyword evidence="9" id="KW-1185">Reference proteome</keyword>
<evidence type="ECO:0000256" key="1">
    <source>
        <dbReference type="ARBA" id="ARBA00022553"/>
    </source>
</evidence>
<dbReference type="InterPro" id="IPR011006">
    <property type="entry name" value="CheY-like_superfamily"/>
</dbReference>
<keyword evidence="1 5" id="KW-0597">Phosphoprotein</keyword>
<evidence type="ECO:0000259" key="6">
    <source>
        <dbReference type="PROSITE" id="PS50043"/>
    </source>
</evidence>
<dbReference type="InterPro" id="IPR039420">
    <property type="entry name" value="WalR-like"/>
</dbReference>
<evidence type="ECO:0000256" key="2">
    <source>
        <dbReference type="ARBA" id="ARBA00023015"/>
    </source>
</evidence>
<evidence type="ECO:0000313" key="8">
    <source>
        <dbReference type="EMBL" id="MEO3690638.1"/>
    </source>
</evidence>
<dbReference type="InterPro" id="IPR058245">
    <property type="entry name" value="NreC/VraR/RcsB-like_REC"/>
</dbReference>
<proteinExistence type="predicted"/>
<dbReference type="PANTHER" id="PTHR43214:SF41">
    <property type="entry name" value="NITRATE_NITRITE RESPONSE REGULATOR PROTEIN NARP"/>
    <property type="match status" value="1"/>
</dbReference>
<dbReference type="Pfam" id="PF00072">
    <property type="entry name" value="Response_reg"/>
    <property type="match status" value="1"/>
</dbReference>
<name>A0ABV0FXJ5_9BURK</name>
<dbReference type="CDD" id="cd06170">
    <property type="entry name" value="LuxR_C_like"/>
    <property type="match status" value="1"/>
</dbReference>
<dbReference type="PRINTS" id="PR00038">
    <property type="entry name" value="HTHLUXR"/>
</dbReference>
<dbReference type="PROSITE" id="PS00622">
    <property type="entry name" value="HTH_LUXR_1"/>
    <property type="match status" value="1"/>
</dbReference>
<protein>
    <submittedName>
        <fullName evidence="8">Response regulator transcription factor</fullName>
    </submittedName>
</protein>
<keyword evidence="4" id="KW-0804">Transcription</keyword>
<evidence type="ECO:0000256" key="5">
    <source>
        <dbReference type="PROSITE-ProRule" id="PRU00169"/>
    </source>
</evidence>
<keyword evidence="3" id="KW-0238">DNA-binding</keyword>
<keyword evidence="2" id="KW-0805">Transcription regulation</keyword>
<feature type="domain" description="Response regulatory" evidence="7">
    <location>
        <begin position="7"/>
        <end position="123"/>
    </location>
</feature>
<dbReference type="PANTHER" id="PTHR43214">
    <property type="entry name" value="TWO-COMPONENT RESPONSE REGULATOR"/>
    <property type="match status" value="1"/>
</dbReference>
<organism evidence="8 9">
    <name type="scientific">Roseateles paludis</name>
    <dbReference type="NCBI Taxonomy" id="3145238"/>
    <lineage>
        <taxon>Bacteria</taxon>
        <taxon>Pseudomonadati</taxon>
        <taxon>Pseudomonadota</taxon>
        <taxon>Betaproteobacteria</taxon>
        <taxon>Burkholderiales</taxon>
        <taxon>Sphaerotilaceae</taxon>
        <taxon>Roseateles</taxon>
    </lineage>
</organism>
<comment type="caution">
    <text evidence="8">The sequence shown here is derived from an EMBL/GenBank/DDBJ whole genome shotgun (WGS) entry which is preliminary data.</text>
</comment>
<dbReference type="EMBL" id="JBDPZD010000001">
    <property type="protein sequence ID" value="MEO3690638.1"/>
    <property type="molecule type" value="Genomic_DNA"/>
</dbReference>
<dbReference type="SUPFAM" id="SSF52172">
    <property type="entry name" value="CheY-like"/>
    <property type="match status" value="1"/>
</dbReference>
<feature type="modified residue" description="4-aspartylphosphate" evidence="5">
    <location>
        <position position="58"/>
    </location>
</feature>
<sequence>MATETIRLLVAEDHVLVRQGLQWLISREPGYTWVGEAGDGDTALALTRSLRPDVLLLDLGLPRLDGLAVMQALQAEGLATRVLVVTARQDTRSVRDALALGAHGYLLKTEDTAHLLKALATVAQGGYWVSPELAAGLDREPRDAHEGLTERELEIAACVGRGMSSRQIGQHFEISAHTVRKHRENIARKLGLRNAAELVAWAIRHGL</sequence>
<dbReference type="InterPro" id="IPR001789">
    <property type="entry name" value="Sig_transdc_resp-reg_receiver"/>
</dbReference>
<dbReference type="SUPFAM" id="SSF46894">
    <property type="entry name" value="C-terminal effector domain of the bipartite response regulators"/>
    <property type="match status" value="1"/>
</dbReference>
<dbReference type="CDD" id="cd17535">
    <property type="entry name" value="REC_NarL-like"/>
    <property type="match status" value="1"/>
</dbReference>
<feature type="domain" description="HTH luxR-type" evidence="6">
    <location>
        <begin position="141"/>
        <end position="206"/>
    </location>
</feature>
<evidence type="ECO:0000256" key="3">
    <source>
        <dbReference type="ARBA" id="ARBA00023125"/>
    </source>
</evidence>
<gene>
    <name evidence="8" type="ORF">ABDJ85_04105</name>
</gene>
<evidence type="ECO:0000259" key="7">
    <source>
        <dbReference type="PROSITE" id="PS50110"/>
    </source>
</evidence>
<dbReference type="PROSITE" id="PS50043">
    <property type="entry name" value="HTH_LUXR_2"/>
    <property type="match status" value="1"/>
</dbReference>
<evidence type="ECO:0000313" key="9">
    <source>
        <dbReference type="Proteomes" id="UP001495147"/>
    </source>
</evidence>
<dbReference type="Proteomes" id="UP001495147">
    <property type="component" value="Unassembled WGS sequence"/>
</dbReference>
<dbReference type="SMART" id="SM00421">
    <property type="entry name" value="HTH_LUXR"/>
    <property type="match status" value="1"/>
</dbReference>
<dbReference type="Pfam" id="PF00196">
    <property type="entry name" value="GerE"/>
    <property type="match status" value="1"/>
</dbReference>